<dbReference type="STRING" id="1765967.BW247_09285"/>
<accession>A0A1P8UHF5</accession>
<evidence type="ECO:0000259" key="1">
    <source>
        <dbReference type="Pfam" id="PF11412"/>
    </source>
</evidence>
<proteinExistence type="predicted"/>
<evidence type="ECO:0000313" key="2">
    <source>
        <dbReference type="EMBL" id="APZ43262.1"/>
    </source>
</evidence>
<reference evidence="2 3" key="1">
    <citation type="submission" date="2017-01" db="EMBL/GenBank/DDBJ databases">
        <title>Draft sequence of Acidihalobacter ferrooxidans strain DSM 14175 (strain V8).</title>
        <authorList>
            <person name="Khaleque H.N."/>
            <person name="Ramsay J.P."/>
            <person name="Murphy R.J.T."/>
            <person name="Kaksonen A.H."/>
            <person name="Boxall N.J."/>
            <person name="Watkin E.L.J."/>
        </authorList>
    </citation>
    <scope>NUCLEOTIDE SEQUENCE [LARGE SCALE GENOMIC DNA]</scope>
    <source>
        <strain evidence="2 3">V8</strain>
    </source>
</reference>
<keyword evidence="3" id="KW-1185">Reference proteome</keyword>
<evidence type="ECO:0000313" key="3">
    <source>
        <dbReference type="Proteomes" id="UP000243807"/>
    </source>
</evidence>
<sequence length="228" mass="24671">MIETGQDLTLPIAPRTLGDIHRPAGISAAIVLLLRLGELTHKARYTQAARAALEHISSQIAANPLHWGYLLARLNALPKAQRIRLASLVRQSRTAIASQTFQVTNSAAVARLEAVRAPVGGKPGIVLYLHIATGYHVNAHTATFAYLIPTVVHLEGITPTRIEYPKAHLIEPAFAREGLRVYTGDVIIRITLPTELSVPHPIHGSLRIQACNDRICLAPALIPFTLGG</sequence>
<gene>
    <name evidence="2" type="ORF">BW247_09285</name>
</gene>
<dbReference type="Gene3D" id="2.60.40.1250">
    <property type="entry name" value="Thiol:disulfide interchange protein DsbD, N-terminal domain"/>
    <property type="match status" value="1"/>
</dbReference>
<protein>
    <recommendedName>
        <fullName evidence="1">Thiol:disulfide interchange protein DsbD N-terminal domain-containing protein</fullName>
    </recommendedName>
</protein>
<dbReference type="KEGG" id="afy:BW247_09285"/>
<dbReference type="InterPro" id="IPR036929">
    <property type="entry name" value="DsbDN_sf"/>
</dbReference>
<dbReference type="AlphaFoldDB" id="A0A1P8UHF5"/>
<feature type="domain" description="Thiol:disulfide interchange protein DsbD N-terminal" evidence="1">
    <location>
        <begin position="120"/>
        <end position="219"/>
    </location>
</feature>
<dbReference type="Pfam" id="PF11412">
    <property type="entry name" value="DsbD_N"/>
    <property type="match status" value="1"/>
</dbReference>
<dbReference type="Proteomes" id="UP000243807">
    <property type="component" value="Chromosome"/>
</dbReference>
<name>A0A1P8UHF5_9GAMM</name>
<organism evidence="2 3">
    <name type="scientific">Acidihalobacter ferrooxydans</name>
    <dbReference type="NCBI Taxonomy" id="1765967"/>
    <lineage>
        <taxon>Bacteria</taxon>
        <taxon>Pseudomonadati</taxon>
        <taxon>Pseudomonadota</taxon>
        <taxon>Gammaproteobacteria</taxon>
        <taxon>Chromatiales</taxon>
        <taxon>Ectothiorhodospiraceae</taxon>
        <taxon>Acidihalobacter</taxon>
    </lineage>
</organism>
<dbReference type="InterPro" id="IPR028250">
    <property type="entry name" value="DsbDN"/>
</dbReference>
<dbReference type="EMBL" id="CP019434">
    <property type="protein sequence ID" value="APZ43262.1"/>
    <property type="molecule type" value="Genomic_DNA"/>
</dbReference>